<evidence type="ECO:0000313" key="1">
    <source>
        <dbReference type="EMBL" id="KAF2129158.1"/>
    </source>
</evidence>
<name>A0A6A6ADX6_9PLEO</name>
<accession>A0A6A6ADX6</accession>
<evidence type="ECO:0000313" key="2">
    <source>
        <dbReference type="Proteomes" id="UP000799771"/>
    </source>
</evidence>
<dbReference type="Proteomes" id="UP000799771">
    <property type="component" value="Unassembled WGS sequence"/>
</dbReference>
<dbReference type="AlphaFoldDB" id="A0A6A6ADX6"/>
<dbReference type="EMBL" id="ML977507">
    <property type="protein sequence ID" value="KAF2129158.1"/>
    <property type="molecule type" value="Genomic_DNA"/>
</dbReference>
<reference evidence="1" key="1">
    <citation type="journal article" date="2020" name="Stud. Mycol.">
        <title>101 Dothideomycetes genomes: a test case for predicting lifestyles and emergence of pathogens.</title>
        <authorList>
            <person name="Haridas S."/>
            <person name="Albert R."/>
            <person name="Binder M."/>
            <person name="Bloem J."/>
            <person name="Labutti K."/>
            <person name="Salamov A."/>
            <person name="Andreopoulos B."/>
            <person name="Baker S."/>
            <person name="Barry K."/>
            <person name="Bills G."/>
            <person name="Bluhm B."/>
            <person name="Cannon C."/>
            <person name="Castanera R."/>
            <person name="Culley D."/>
            <person name="Daum C."/>
            <person name="Ezra D."/>
            <person name="Gonzalez J."/>
            <person name="Henrissat B."/>
            <person name="Kuo A."/>
            <person name="Liang C."/>
            <person name="Lipzen A."/>
            <person name="Lutzoni F."/>
            <person name="Magnuson J."/>
            <person name="Mondo S."/>
            <person name="Nolan M."/>
            <person name="Ohm R."/>
            <person name="Pangilinan J."/>
            <person name="Park H.-J."/>
            <person name="Ramirez L."/>
            <person name="Alfaro M."/>
            <person name="Sun H."/>
            <person name="Tritt A."/>
            <person name="Yoshinaga Y."/>
            <person name="Zwiers L.-H."/>
            <person name="Turgeon B."/>
            <person name="Goodwin S."/>
            <person name="Spatafora J."/>
            <person name="Crous P."/>
            <person name="Grigoriev I."/>
        </authorList>
    </citation>
    <scope>NUCLEOTIDE SEQUENCE</scope>
    <source>
        <strain evidence="1">CBS 119687</strain>
    </source>
</reference>
<protein>
    <submittedName>
        <fullName evidence="1">Uncharacterized protein</fullName>
    </submittedName>
</protein>
<dbReference type="GeneID" id="54412426"/>
<dbReference type="RefSeq" id="XP_033523547.1">
    <property type="nucleotide sequence ID" value="XM_033671994.1"/>
</dbReference>
<keyword evidence="2" id="KW-1185">Reference proteome</keyword>
<dbReference type="OrthoDB" id="5389512at2759"/>
<proteinExistence type="predicted"/>
<gene>
    <name evidence="1" type="ORF">P153DRAFT_404154</name>
</gene>
<sequence>MGTATVLAPEAAAAAAAALCTGWEVPASISMAQLAQGAAAAGSIITTVSTHPLGVAALAGAAVVVAGDEEMKDLRCWEKILHINEDGYERPSGFNDDKIEFHRKHGILLHELTRHCEMFKNDNGHVILKNAYGEHFGFSVSLFVPAGTAKEGPIAGINVVVVHATLVSLK</sequence>
<organism evidence="1 2">
    <name type="scientific">Dothidotthia symphoricarpi CBS 119687</name>
    <dbReference type="NCBI Taxonomy" id="1392245"/>
    <lineage>
        <taxon>Eukaryota</taxon>
        <taxon>Fungi</taxon>
        <taxon>Dikarya</taxon>
        <taxon>Ascomycota</taxon>
        <taxon>Pezizomycotina</taxon>
        <taxon>Dothideomycetes</taxon>
        <taxon>Pleosporomycetidae</taxon>
        <taxon>Pleosporales</taxon>
        <taxon>Dothidotthiaceae</taxon>
        <taxon>Dothidotthia</taxon>
    </lineage>
</organism>